<feature type="signal peptide" evidence="9">
    <location>
        <begin position="1"/>
        <end position="23"/>
    </location>
</feature>
<reference evidence="11" key="3">
    <citation type="submission" date="2025-09" db="UniProtKB">
        <authorList>
            <consortium name="Ensembl"/>
        </authorList>
    </citation>
    <scope>IDENTIFICATION</scope>
</reference>
<keyword evidence="5 8" id="KW-0472">Membrane</keyword>
<dbReference type="GO" id="GO:0004896">
    <property type="term" value="F:cytokine receptor activity"/>
    <property type="evidence" value="ECO:0007669"/>
    <property type="project" value="TreeGrafter"/>
</dbReference>
<dbReference type="STRING" id="42514.ENSPNAP00000031329"/>
<evidence type="ECO:0000256" key="1">
    <source>
        <dbReference type="ARBA" id="ARBA00004479"/>
    </source>
</evidence>
<keyword evidence="3 9" id="KW-0732">Signal</keyword>
<evidence type="ECO:0000256" key="3">
    <source>
        <dbReference type="ARBA" id="ARBA00022729"/>
    </source>
</evidence>
<evidence type="ECO:0000256" key="7">
    <source>
        <dbReference type="ARBA" id="ARBA00023180"/>
    </source>
</evidence>
<dbReference type="InterPro" id="IPR036116">
    <property type="entry name" value="FN3_sf"/>
</dbReference>
<protein>
    <recommendedName>
        <fullName evidence="10">Type I cytokine receptor cytokine-binding domain-containing protein</fullName>
    </recommendedName>
</protein>
<feature type="transmembrane region" description="Helical" evidence="8">
    <location>
        <begin position="325"/>
        <end position="345"/>
    </location>
</feature>
<evidence type="ECO:0000256" key="4">
    <source>
        <dbReference type="ARBA" id="ARBA00022989"/>
    </source>
</evidence>
<dbReference type="OrthoDB" id="9940625at2759"/>
<dbReference type="GO" id="GO:0009897">
    <property type="term" value="C:external side of plasma membrane"/>
    <property type="evidence" value="ECO:0007669"/>
    <property type="project" value="TreeGrafter"/>
</dbReference>
<dbReference type="Gene3D" id="2.60.40.10">
    <property type="entry name" value="Immunoglobulins"/>
    <property type="match status" value="2"/>
</dbReference>
<dbReference type="PANTHER" id="PTHR23037:SF46">
    <property type="entry name" value="INTERLEUKIN 5 RECEPTOR SUBUNIT ALPHA"/>
    <property type="match status" value="1"/>
</dbReference>
<gene>
    <name evidence="11" type="primary">IL13RA1</name>
</gene>
<reference evidence="11" key="2">
    <citation type="submission" date="2025-08" db="UniProtKB">
        <authorList>
            <consortium name="Ensembl"/>
        </authorList>
    </citation>
    <scope>IDENTIFICATION</scope>
</reference>
<keyword evidence="2 8" id="KW-0812">Transmembrane</keyword>
<evidence type="ECO:0000256" key="5">
    <source>
        <dbReference type="ARBA" id="ARBA00023136"/>
    </source>
</evidence>
<dbReference type="AlphaFoldDB" id="A0A3B4E7V1"/>
<dbReference type="PANTHER" id="PTHR23037">
    <property type="entry name" value="CYTOKINE RECEPTOR"/>
    <property type="match status" value="1"/>
</dbReference>
<organism evidence="11 12">
    <name type="scientific">Pygocentrus nattereri</name>
    <name type="common">Red-bellied piranha</name>
    <dbReference type="NCBI Taxonomy" id="42514"/>
    <lineage>
        <taxon>Eukaryota</taxon>
        <taxon>Metazoa</taxon>
        <taxon>Chordata</taxon>
        <taxon>Craniata</taxon>
        <taxon>Vertebrata</taxon>
        <taxon>Euteleostomi</taxon>
        <taxon>Actinopterygii</taxon>
        <taxon>Neopterygii</taxon>
        <taxon>Teleostei</taxon>
        <taxon>Ostariophysi</taxon>
        <taxon>Characiformes</taxon>
        <taxon>Characoidei</taxon>
        <taxon>Pygocentrus</taxon>
    </lineage>
</organism>
<comment type="subcellular location">
    <subcellularLocation>
        <location evidence="1">Membrane</location>
        <topology evidence="1">Single-pass type I membrane protein</topology>
    </subcellularLocation>
</comment>
<evidence type="ECO:0000256" key="8">
    <source>
        <dbReference type="SAM" id="Phobius"/>
    </source>
</evidence>
<dbReference type="Proteomes" id="UP001501920">
    <property type="component" value="Chromosome 2"/>
</dbReference>
<evidence type="ECO:0000313" key="12">
    <source>
        <dbReference type="Proteomes" id="UP001501920"/>
    </source>
</evidence>
<reference evidence="11 12" key="1">
    <citation type="submission" date="2020-10" db="EMBL/GenBank/DDBJ databases">
        <title>Pygocentrus nattereri (red-bellied piranha) genome, fPygNat1, primary haplotype.</title>
        <authorList>
            <person name="Myers G."/>
            <person name="Meyer A."/>
            <person name="Karagic N."/>
            <person name="Pippel M."/>
            <person name="Winkler S."/>
            <person name="Tracey A."/>
            <person name="Wood J."/>
            <person name="Formenti G."/>
            <person name="Howe K."/>
            <person name="Fedrigo O."/>
            <person name="Jarvis E.D."/>
        </authorList>
    </citation>
    <scope>NUCLEOTIDE SEQUENCE [LARGE SCALE GENOMIC DNA]</scope>
</reference>
<dbReference type="GeneTree" id="ENSGT00730000112044"/>
<dbReference type="Ensembl" id="ENSPNAT00000020175.2">
    <property type="protein sequence ID" value="ENSPNAP00000031329.1"/>
    <property type="gene ID" value="ENSPNAG00000018591.2"/>
</dbReference>
<name>A0A3B4E7V1_PYGNA</name>
<evidence type="ECO:0000259" key="10">
    <source>
        <dbReference type="Pfam" id="PF09240"/>
    </source>
</evidence>
<keyword evidence="12" id="KW-1185">Reference proteome</keyword>
<dbReference type="OMA" id="PLMVSCC"/>
<feature type="domain" description="Type I cytokine receptor cytokine-binding" evidence="10">
    <location>
        <begin position="133"/>
        <end position="202"/>
    </location>
</feature>
<dbReference type="SUPFAM" id="SSF49265">
    <property type="entry name" value="Fibronectin type III"/>
    <property type="match status" value="1"/>
</dbReference>
<proteinExistence type="predicted"/>
<dbReference type="InterPro" id="IPR015321">
    <property type="entry name" value="TypeI_recpt_CBD"/>
</dbReference>
<evidence type="ECO:0000256" key="6">
    <source>
        <dbReference type="ARBA" id="ARBA00023170"/>
    </source>
</evidence>
<accession>A0A3B4E7V1</accession>
<feature type="chain" id="PRO_5017217235" description="Type I cytokine receptor cytokine-binding domain-containing protein" evidence="9">
    <location>
        <begin position="24"/>
        <end position="404"/>
    </location>
</feature>
<evidence type="ECO:0000256" key="9">
    <source>
        <dbReference type="SAM" id="SignalP"/>
    </source>
</evidence>
<dbReference type="Pfam" id="PF09240">
    <property type="entry name" value="IL6Ra-bind"/>
    <property type="match status" value="1"/>
</dbReference>
<keyword evidence="7" id="KW-0325">Glycoprotein</keyword>
<dbReference type="InterPro" id="IPR013783">
    <property type="entry name" value="Ig-like_fold"/>
</dbReference>
<evidence type="ECO:0000313" key="11">
    <source>
        <dbReference type="Ensembl" id="ENSPNAP00000031329.1"/>
    </source>
</evidence>
<keyword evidence="4 8" id="KW-1133">Transmembrane helix</keyword>
<evidence type="ECO:0000256" key="2">
    <source>
        <dbReference type="ARBA" id="ARBA00022692"/>
    </source>
</evidence>
<sequence>MIGRNWDFALALCLSVMVAGVDPNELPEPENLTLSWSPDHFSLTAEWSEPAGLDDCKVNYTLELILEKCPPSSTEPNLNKEIRQTVHLNYTWEVSNEREICIWVRTNPLQCGNRTPSKAVYKGISPPLAFVKNFTCVYYSDMKMNCTWSVISHVPDLQLFYRNEVSDHLKPCSAYFTKEDMKTGCHLDDIIFKSHHTFFNIIGTVKGSIISNTFMRVPRDSVKPEPLELKITRDGDRLYLQSNTPEFAQQCWKYKFRYKICNEESEKEIEAETNPTLVLEYDASCKHRAQVQAIFTHYCGEAAESEMSEPVFYGENTDLNSPFKVAMIVIPLMVSCCLIMALVLFRRYKDIILPTIPEPSLLFKDMLSSNNDGGQSKSLYVPITEVVERDVRLEPKLTSLQHKP</sequence>
<keyword evidence="6" id="KW-0675">Receptor</keyword>